<evidence type="ECO:0000313" key="12">
    <source>
        <dbReference type="EMBL" id="PJE63542.1"/>
    </source>
</evidence>
<evidence type="ECO:0000256" key="7">
    <source>
        <dbReference type="HAMAP-Rule" id="MF_00268"/>
    </source>
</evidence>
<dbReference type="InterPro" id="IPR020588">
    <property type="entry name" value="RecA_ATP-bd"/>
</dbReference>
<feature type="domain" description="RecA family profile 1" evidence="10">
    <location>
        <begin position="38"/>
        <end position="197"/>
    </location>
</feature>
<dbReference type="Pfam" id="PF00154">
    <property type="entry name" value="RecA_N"/>
    <property type="match status" value="1"/>
</dbReference>
<keyword evidence="7" id="KW-0963">Cytoplasm</keyword>
<keyword evidence="6 7" id="KW-0233">DNA recombination</keyword>
<evidence type="ECO:0000256" key="1">
    <source>
        <dbReference type="ARBA" id="ARBA00009391"/>
    </source>
</evidence>
<evidence type="ECO:0000256" key="4">
    <source>
        <dbReference type="ARBA" id="ARBA00022840"/>
    </source>
</evidence>
<evidence type="ECO:0000313" key="13">
    <source>
        <dbReference type="Proteomes" id="UP000231569"/>
    </source>
</evidence>
<keyword evidence="7 8" id="KW-0234">DNA repair</keyword>
<gene>
    <name evidence="7 12" type="primary">recA</name>
    <name evidence="12" type="ORF">COU89_02760</name>
</gene>
<dbReference type="NCBIfam" id="TIGR02012">
    <property type="entry name" value="tigrfam_recA"/>
    <property type="match status" value="1"/>
</dbReference>
<evidence type="ECO:0000256" key="8">
    <source>
        <dbReference type="RuleBase" id="RU000526"/>
    </source>
</evidence>
<dbReference type="GO" id="GO:0005524">
    <property type="term" value="F:ATP binding"/>
    <property type="evidence" value="ECO:0007669"/>
    <property type="project" value="UniProtKB-UniRule"/>
</dbReference>
<dbReference type="InterPro" id="IPR049261">
    <property type="entry name" value="RecA-like_C"/>
</dbReference>
<dbReference type="Proteomes" id="UP000231569">
    <property type="component" value="Unassembled WGS sequence"/>
</dbReference>
<keyword evidence="4 7" id="KW-0067">ATP-binding</keyword>
<keyword evidence="5 7" id="KW-0238">DNA-binding</keyword>
<sequence length="327" mass="35199">MTDTKDPRAAAVEAAIEQIKQQFGKGAIMRMGDKTKEKIDVLPTGILALDDALGVGGIPRGRVVEIFGPEASGKTTVCLSIIAETQKQKGIAAFIDVEHALDPTWAQILGVNLENLLISQPDTAEQALEITEALIRSGGIDLVVIDSVAALVPRAEIEGEMGDSVMGMQARLMSQALRKLTGALSKSRTTAIFTNQLRQKIGIMFGNPETTPGGLALKFYASIRIDVRRIQVIKKGDEVVGSRARFKVIKNKVAPPFKQAEVTITPTGIDSLGSLVDLAVQKGIFAKSGSFLKYKGETIAQGVDQARTYLEEHPKLMHEIRSAVLAR</sequence>
<dbReference type="CDD" id="cd00983">
    <property type="entry name" value="RecA"/>
    <property type="match status" value="1"/>
</dbReference>
<dbReference type="Pfam" id="PF21096">
    <property type="entry name" value="RecA_C"/>
    <property type="match status" value="1"/>
</dbReference>
<dbReference type="PANTHER" id="PTHR45900:SF1">
    <property type="entry name" value="MITOCHONDRIAL DNA REPAIR PROTEIN RECA HOMOLOG-RELATED"/>
    <property type="match status" value="1"/>
</dbReference>
<comment type="function">
    <text evidence="7">Can catalyze the hydrolysis of ATP in the presence of single-stranded DNA, the ATP-dependent uptake of single-stranded DNA by duplex DNA, and the ATP-dependent hybridization of homologous single-stranded DNAs. It interacts with LexA causing its activation and leading to its autocatalytic cleavage.</text>
</comment>
<dbReference type="PRINTS" id="PR00142">
    <property type="entry name" value="RECA"/>
</dbReference>
<protein>
    <recommendedName>
        <fullName evidence="2 7">Protein RecA</fullName>
    </recommendedName>
    <alternativeName>
        <fullName evidence="7 8">Recombinase A</fullName>
    </alternativeName>
</protein>
<dbReference type="InterPro" id="IPR023400">
    <property type="entry name" value="RecA_C_sf"/>
</dbReference>
<dbReference type="GO" id="GO:0140664">
    <property type="term" value="F:ATP-dependent DNA damage sensor activity"/>
    <property type="evidence" value="ECO:0007669"/>
    <property type="project" value="InterPro"/>
</dbReference>
<dbReference type="GO" id="GO:0005829">
    <property type="term" value="C:cytosol"/>
    <property type="evidence" value="ECO:0007669"/>
    <property type="project" value="TreeGrafter"/>
</dbReference>
<dbReference type="InterPro" id="IPR020584">
    <property type="entry name" value="DNA_recomb/repair_RecA_CS"/>
</dbReference>
<evidence type="ECO:0000259" key="11">
    <source>
        <dbReference type="PROSITE" id="PS50163"/>
    </source>
</evidence>
<feature type="domain" description="RecA family profile 2" evidence="11">
    <location>
        <begin position="202"/>
        <end position="274"/>
    </location>
</feature>
<dbReference type="InterPro" id="IPR027417">
    <property type="entry name" value="P-loop_NTPase"/>
</dbReference>
<evidence type="ECO:0000259" key="10">
    <source>
        <dbReference type="PROSITE" id="PS50162"/>
    </source>
</evidence>
<accession>A0A2M8KUD4</accession>
<dbReference type="PROSITE" id="PS50163">
    <property type="entry name" value="RECA_3"/>
    <property type="match status" value="1"/>
</dbReference>
<dbReference type="GO" id="GO:0006310">
    <property type="term" value="P:DNA recombination"/>
    <property type="evidence" value="ECO:0007669"/>
    <property type="project" value="UniProtKB-UniRule"/>
</dbReference>
<dbReference type="GO" id="GO:0003697">
    <property type="term" value="F:single-stranded DNA binding"/>
    <property type="evidence" value="ECO:0007669"/>
    <property type="project" value="UniProtKB-UniRule"/>
</dbReference>
<keyword evidence="7 8" id="KW-0742">SOS response</keyword>
<comment type="subcellular location">
    <subcellularLocation>
        <location evidence="7">Cytoplasm</location>
    </subcellularLocation>
</comment>
<dbReference type="InterPro" id="IPR049428">
    <property type="entry name" value="RecA-like_N"/>
</dbReference>
<comment type="caution">
    <text evidence="7">Lacks conserved residue(s) required for the propagation of feature annotation.</text>
</comment>
<dbReference type="SMART" id="SM00382">
    <property type="entry name" value="AAA"/>
    <property type="match status" value="1"/>
</dbReference>
<name>A0A2M8KUD4_9BACT</name>
<keyword evidence="7 9" id="KW-0227">DNA damage</keyword>
<dbReference type="Gene3D" id="3.40.50.300">
    <property type="entry name" value="P-loop containing nucleotide triphosphate hydrolases"/>
    <property type="match status" value="1"/>
</dbReference>
<evidence type="ECO:0000256" key="2">
    <source>
        <dbReference type="ARBA" id="ARBA00015553"/>
    </source>
</evidence>
<dbReference type="EMBL" id="PFEE01000060">
    <property type="protein sequence ID" value="PJE63542.1"/>
    <property type="molecule type" value="Genomic_DNA"/>
</dbReference>
<dbReference type="FunFam" id="3.40.50.300:FF:000087">
    <property type="entry name" value="Recombinase RecA"/>
    <property type="match status" value="1"/>
</dbReference>
<dbReference type="GO" id="GO:0006281">
    <property type="term" value="P:DNA repair"/>
    <property type="evidence" value="ECO:0007669"/>
    <property type="project" value="UniProtKB-UniRule"/>
</dbReference>
<dbReference type="InterPro" id="IPR013765">
    <property type="entry name" value="DNA_recomb/repair_RecA"/>
</dbReference>
<dbReference type="PANTHER" id="PTHR45900">
    <property type="entry name" value="RECA"/>
    <property type="match status" value="1"/>
</dbReference>
<dbReference type="SUPFAM" id="SSF52540">
    <property type="entry name" value="P-loop containing nucleoside triphosphate hydrolases"/>
    <property type="match status" value="1"/>
</dbReference>
<dbReference type="InterPro" id="IPR003593">
    <property type="entry name" value="AAA+_ATPase"/>
</dbReference>
<dbReference type="HAMAP" id="MF_00268">
    <property type="entry name" value="RecA"/>
    <property type="match status" value="1"/>
</dbReference>
<comment type="similarity">
    <text evidence="1 7 9">Belongs to the RecA family.</text>
</comment>
<dbReference type="AlphaFoldDB" id="A0A2M8KUD4"/>
<evidence type="ECO:0000256" key="3">
    <source>
        <dbReference type="ARBA" id="ARBA00022741"/>
    </source>
</evidence>
<organism evidence="12 13">
    <name type="scientific">Candidatus Roizmanbacteria bacterium CG10_big_fil_rev_8_21_14_0_10_45_7</name>
    <dbReference type="NCBI Taxonomy" id="1974854"/>
    <lineage>
        <taxon>Bacteria</taxon>
        <taxon>Candidatus Roizmaniibacteriota</taxon>
    </lineage>
</organism>
<dbReference type="GO" id="GO:0003684">
    <property type="term" value="F:damaged DNA binding"/>
    <property type="evidence" value="ECO:0007669"/>
    <property type="project" value="UniProtKB-UniRule"/>
</dbReference>
<evidence type="ECO:0000256" key="5">
    <source>
        <dbReference type="ARBA" id="ARBA00023125"/>
    </source>
</evidence>
<keyword evidence="3 7" id="KW-0547">Nucleotide-binding</keyword>
<reference evidence="13" key="1">
    <citation type="submission" date="2017-09" db="EMBL/GenBank/DDBJ databases">
        <title>Depth-based differentiation of microbial function through sediment-hosted aquifers and enrichment of novel symbionts in the deep terrestrial subsurface.</title>
        <authorList>
            <person name="Probst A.J."/>
            <person name="Ladd B."/>
            <person name="Jarett J.K."/>
            <person name="Geller-Mcgrath D.E."/>
            <person name="Sieber C.M.K."/>
            <person name="Emerson J.B."/>
            <person name="Anantharaman K."/>
            <person name="Thomas B.C."/>
            <person name="Malmstrom R."/>
            <person name="Stieglmeier M."/>
            <person name="Klingl A."/>
            <person name="Woyke T."/>
            <person name="Ryan C.M."/>
            <person name="Banfield J.F."/>
        </authorList>
    </citation>
    <scope>NUCLEOTIDE SEQUENCE [LARGE SCALE GENOMIC DNA]</scope>
</reference>
<evidence type="ECO:0000256" key="6">
    <source>
        <dbReference type="ARBA" id="ARBA00023172"/>
    </source>
</evidence>
<proteinExistence type="inferred from homology"/>
<comment type="caution">
    <text evidence="12">The sequence shown here is derived from an EMBL/GenBank/DDBJ whole genome shotgun (WGS) entry which is preliminary data.</text>
</comment>
<dbReference type="GO" id="GO:0009432">
    <property type="term" value="P:SOS response"/>
    <property type="evidence" value="ECO:0007669"/>
    <property type="project" value="UniProtKB-UniRule"/>
</dbReference>
<dbReference type="PROSITE" id="PS50162">
    <property type="entry name" value="RECA_2"/>
    <property type="match status" value="1"/>
</dbReference>
<dbReference type="SUPFAM" id="SSF54752">
    <property type="entry name" value="RecA protein, C-terminal domain"/>
    <property type="match status" value="1"/>
</dbReference>
<dbReference type="InterPro" id="IPR020587">
    <property type="entry name" value="RecA_monomer-monomer_interface"/>
</dbReference>
<evidence type="ECO:0000256" key="9">
    <source>
        <dbReference type="RuleBase" id="RU004527"/>
    </source>
</evidence>
<dbReference type="PROSITE" id="PS00321">
    <property type="entry name" value="RECA_1"/>
    <property type="match status" value="1"/>
</dbReference>